<keyword evidence="5 11" id="KW-0436">Ligase</keyword>
<evidence type="ECO:0000256" key="9">
    <source>
        <dbReference type="ARBA" id="ARBA00023146"/>
    </source>
</evidence>
<dbReference type="InterPro" id="IPR045864">
    <property type="entry name" value="aa-tRNA-synth_II/BPL/LPL"/>
</dbReference>
<keyword evidence="4 11" id="KW-0963">Cytoplasm</keyword>
<feature type="domain" description="Aminoacyl-transfer RNA synthetases class-II family profile" evidence="13">
    <location>
        <begin position="1"/>
        <end position="322"/>
    </location>
</feature>
<evidence type="ECO:0000256" key="2">
    <source>
        <dbReference type="ARBA" id="ARBA00008226"/>
    </source>
</evidence>
<sequence>MLTTAPRGTKDILPDEVYIWQYIENVAREIAGKYGYREIRTPTFEHTELFQRGVGDTTDIVQKEMYTFEDKGGRSITLRPEGTASVVRAFIQNKLTEQPQPTKLYYIISAFRYERPQAGRMREFHQFGVEVFGSDDPSIDAEAIDMAMSILNKVGLKGLKLKINSIGCAKCRADYNRALKDFLKVRLDKLCDNCKVRYEKNPLRVLDCKNPSCQEQFEGVPVILDYLCDDCKNHFSRLQNRLDLLDIKYEVDPSIVRGLDYYTKTAFEIISEDIGTQNAVCGGGRYDGLVKACGGPDMPGVGFAMGLERLILTIKAQNIQIPKANNVEVFIVAIGEQADDFAYRLAKQLRDRGISCDKDYMGRSIKAQLKYADKINSQYVLIIGDEEIKKGFAILKHMVTGNQREVPFNQLVDVLKDVLKN</sequence>
<dbReference type="PROSITE" id="PS50862">
    <property type="entry name" value="AA_TRNA_LIGASE_II"/>
    <property type="match status" value="1"/>
</dbReference>
<dbReference type="Gene3D" id="3.30.930.10">
    <property type="entry name" value="Bira Bifunctional Protein, Domain 2"/>
    <property type="match status" value="1"/>
</dbReference>
<evidence type="ECO:0000256" key="6">
    <source>
        <dbReference type="ARBA" id="ARBA00022741"/>
    </source>
</evidence>
<dbReference type="EC" id="6.1.1.21" evidence="11"/>
<feature type="binding site" evidence="12">
    <location>
        <position position="257"/>
    </location>
    <ligand>
        <name>L-histidine</name>
        <dbReference type="ChEBI" id="CHEBI:57595"/>
    </ligand>
</feature>
<evidence type="ECO:0000256" key="1">
    <source>
        <dbReference type="ARBA" id="ARBA00004496"/>
    </source>
</evidence>
<evidence type="ECO:0000313" key="15">
    <source>
        <dbReference type="Proteomes" id="UP000184088"/>
    </source>
</evidence>
<dbReference type="EMBL" id="FQVH01000002">
    <property type="protein sequence ID" value="SHE49693.1"/>
    <property type="molecule type" value="Genomic_DNA"/>
</dbReference>
<evidence type="ECO:0000256" key="8">
    <source>
        <dbReference type="ARBA" id="ARBA00022917"/>
    </source>
</evidence>
<keyword evidence="15" id="KW-1185">Reference proteome</keyword>
<dbReference type="InterPro" id="IPR015807">
    <property type="entry name" value="His-tRNA-ligase"/>
</dbReference>
<dbReference type="FunFam" id="3.30.930.10:FF:000005">
    <property type="entry name" value="Histidine--tRNA ligase"/>
    <property type="match status" value="1"/>
</dbReference>
<dbReference type="NCBIfam" id="TIGR00442">
    <property type="entry name" value="hisS"/>
    <property type="match status" value="1"/>
</dbReference>
<comment type="catalytic activity">
    <reaction evidence="10 11">
        <text>tRNA(His) + L-histidine + ATP = L-histidyl-tRNA(His) + AMP + diphosphate + H(+)</text>
        <dbReference type="Rhea" id="RHEA:17313"/>
        <dbReference type="Rhea" id="RHEA-COMP:9665"/>
        <dbReference type="Rhea" id="RHEA-COMP:9689"/>
        <dbReference type="ChEBI" id="CHEBI:15378"/>
        <dbReference type="ChEBI" id="CHEBI:30616"/>
        <dbReference type="ChEBI" id="CHEBI:33019"/>
        <dbReference type="ChEBI" id="CHEBI:57595"/>
        <dbReference type="ChEBI" id="CHEBI:78442"/>
        <dbReference type="ChEBI" id="CHEBI:78527"/>
        <dbReference type="ChEBI" id="CHEBI:456215"/>
        <dbReference type="EC" id="6.1.1.21"/>
    </reaction>
</comment>
<dbReference type="SUPFAM" id="SSF52954">
    <property type="entry name" value="Class II aaRS ABD-related"/>
    <property type="match status" value="1"/>
</dbReference>
<dbReference type="Gene3D" id="3.40.50.800">
    <property type="entry name" value="Anticodon-binding domain"/>
    <property type="match status" value="1"/>
</dbReference>
<dbReference type="InterPro" id="IPR036621">
    <property type="entry name" value="Anticodon-bd_dom_sf"/>
</dbReference>
<evidence type="ECO:0000259" key="13">
    <source>
        <dbReference type="PROSITE" id="PS50862"/>
    </source>
</evidence>
<dbReference type="InterPro" id="IPR004516">
    <property type="entry name" value="HisRS/HisZ"/>
</dbReference>
<dbReference type="GO" id="GO:0005737">
    <property type="term" value="C:cytoplasm"/>
    <property type="evidence" value="ECO:0007669"/>
    <property type="project" value="UniProtKB-SubCell"/>
</dbReference>
<dbReference type="PANTHER" id="PTHR43707">
    <property type="entry name" value="HISTIDYL-TRNA SYNTHETASE"/>
    <property type="match status" value="1"/>
</dbReference>
<dbReference type="Pfam" id="PF03129">
    <property type="entry name" value="HGTP_anticodon"/>
    <property type="match status" value="1"/>
</dbReference>
<dbReference type="PIRSF" id="PIRSF001549">
    <property type="entry name" value="His-tRNA_synth"/>
    <property type="match status" value="1"/>
</dbReference>
<gene>
    <name evidence="11" type="primary">hisS</name>
    <name evidence="14" type="ORF">SAMN02746089_00334</name>
</gene>
<dbReference type="PANTHER" id="PTHR43707:SF1">
    <property type="entry name" value="HISTIDINE--TRNA LIGASE, MITOCHONDRIAL-RELATED"/>
    <property type="match status" value="1"/>
</dbReference>
<dbReference type="OrthoDB" id="9800814at2"/>
<dbReference type="STRING" id="1121256.SAMN02746089_00334"/>
<name>A0A1M4TZ98_9THEO</name>
<evidence type="ECO:0000256" key="10">
    <source>
        <dbReference type="ARBA" id="ARBA00047639"/>
    </source>
</evidence>
<evidence type="ECO:0000256" key="4">
    <source>
        <dbReference type="ARBA" id="ARBA00022490"/>
    </source>
</evidence>
<feature type="binding site" evidence="12">
    <location>
        <begin position="81"/>
        <end position="83"/>
    </location>
    <ligand>
        <name>L-histidine</name>
        <dbReference type="ChEBI" id="CHEBI:57595"/>
    </ligand>
</feature>
<organism evidence="14 15">
    <name type="scientific">Caldanaerobius fijiensis DSM 17918</name>
    <dbReference type="NCBI Taxonomy" id="1121256"/>
    <lineage>
        <taxon>Bacteria</taxon>
        <taxon>Bacillati</taxon>
        <taxon>Bacillota</taxon>
        <taxon>Clostridia</taxon>
        <taxon>Thermoanaerobacterales</taxon>
        <taxon>Thermoanaerobacteraceae</taxon>
        <taxon>Caldanaerobius</taxon>
    </lineage>
</organism>
<proteinExistence type="inferred from homology"/>
<evidence type="ECO:0000256" key="3">
    <source>
        <dbReference type="ARBA" id="ARBA00011738"/>
    </source>
</evidence>
<dbReference type="AlphaFoldDB" id="A0A1M4TZ98"/>
<keyword evidence="9 11" id="KW-0030">Aminoacyl-tRNA synthetase</keyword>
<evidence type="ECO:0000256" key="11">
    <source>
        <dbReference type="HAMAP-Rule" id="MF_00127"/>
    </source>
</evidence>
<dbReference type="GO" id="GO:0016740">
    <property type="term" value="F:transferase activity"/>
    <property type="evidence" value="ECO:0007669"/>
    <property type="project" value="UniProtKB-ARBA"/>
</dbReference>
<dbReference type="Proteomes" id="UP000184088">
    <property type="component" value="Unassembled WGS sequence"/>
</dbReference>
<feature type="binding site" evidence="12">
    <location>
        <begin position="261"/>
        <end position="262"/>
    </location>
    <ligand>
        <name>L-histidine</name>
        <dbReference type="ChEBI" id="CHEBI:57595"/>
    </ligand>
</feature>
<evidence type="ECO:0000256" key="12">
    <source>
        <dbReference type="PIRSR" id="PIRSR001549-1"/>
    </source>
</evidence>
<dbReference type="InterPro" id="IPR041715">
    <property type="entry name" value="HisRS-like_core"/>
</dbReference>
<keyword evidence="6 11" id="KW-0547">Nucleotide-binding</keyword>
<feature type="binding site" evidence="12">
    <location>
        <position position="126"/>
    </location>
    <ligand>
        <name>L-histidine</name>
        <dbReference type="ChEBI" id="CHEBI:57595"/>
    </ligand>
</feature>
<evidence type="ECO:0000256" key="7">
    <source>
        <dbReference type="ARBA" id="ARBA00022840"/>
    </source>
</evidence>
<dbReference type="GO" id="GO:0005524">
    <property type="term" value="F:ATP binding"/>
    <property type="evidence" value="ECO:0007669"/>
    <property type="project" value="UniProtKB-UniRule"/>
</dbReference>
<dbReference type="GO" id="GO:0004821">
    <property type="term" value="F:histidine-tRNA ligase activity"/>
    <property type="evidence" value="ECO:0007669"/>
    <property type="project" value="UniProtKB-UniRule"/>
</dbReference>
<dbReference type="CDD" id="cd00773">
    <property type="entry name" value="HisRS-like_core"/>
    <property type="match status" value="1"/>
</dbReference>
<dbReference type="InterPro" id="IPR006195">
    <property type="entry name" value="aa-tRNA-synth_II"/>
</dbReference>
<feature type="binding site" evidence="12">
    <location>
        <position position="112"/>
    </location>
    <ligand>
        <name>L-histidine</name>
        <dbReference type="ChEBI" id="CHEBI:57595"/>
    </ligand>
</feature>
<comment type="subcellular location">
    <subcellularLocation>
        <location evidence="1 11">Cytoplasm</location>
    </subcellularLocation>
</comment>
<dbReference type="HAMAP" id="MF_00127">
    <property type="entry name" value="His_tRNA_synth"/>
    <property type="match status" value="1"/>
</dbReference>
<dbReference type="InterPro" id="IPR033656">
    <property type="entry name" value="HisRS_anticodon"/>
</dbReference>
<dbReference type="Pfam" id="PF13393">
    <property type="entry name" value="tRNA-synt_His"/>
    <property type="match status" value="2"/>
</dbReference>
<evidence type="ECO:0000313" key="14">
    <source>
        <dbReference type="EMBL" id="SHE49693.1"/>
    </source>
</evidence>
<dbReference type="GO" id="GO:0140096">
    <property type="term" value="F:catalytic activity, acting on a protein"/>
    <property type="evidence" value="ECO:0007669"/>
    <property type="project" value="UniProtKB-ARBA"/>
</dbReference>
<dbReference type="CDD" id="cd00859">
    <property type="entry name" value="HisRS_anticodon"/>
    <property type="match status" value="1"/>
</dbReference>
<protein>
    <recommendedName>
        <fullName evidence="11">Histidine--tRNA ligase</fullName>
        <ecNumber evidence="11">6.1.1.21</ecNumber>
    </recommendedName>
    <alternativeName>
        <fullName evidence="11">Histidyl-tRNA synthetase</fullName>
        <shortName evidence="11">HisRS</shortName>
    </alternativeName>
</protein>
<evidence type="ECO:0000256" key="5">
    <source>
        <dbReference type="ARBA" id="ARBA00022598"/>
    </source>
</evidence>
<keyword evidence="8 11" id="KW-0648">Protein biosynthesis</keyword>
<reference evidence="14 15" key="1">
    <citation type="submission" date="2016-11" db="EMBL/GenBank/DDBJ databases">
        <authorList>
            <person name="Jaros S."/>
            <person name="Januszkiewicz K."/>
            <person name="Wedrychowicz H."/>
        </authorList>
    </citation>
    <scope>NUCLEOTIDE SEQUENCE [LARGE SCALE GENOMIC DNA]</scope>
    <source>
        <strain evidence="14 15">DSM 17918</strain>
    </source>
</reference>
<comment type="similarity">
    <text evidence="2 11">Belongs to the class-II aminoacyl-tRNA synthetase family.</text>
</comment>
<feature type="binding site" evidence="12">
    <location>
        <position position="130"/>
    </location>
    <ligand>
        <name>L-histidine</name>
        <dbReference type="ChEBI" id="CHEBI:57595"/>
    </ligand>
</feature>
<comment type="subunit">
    <text evidence="3 11">Homodimer.</text>
</comment>
<dbReference type="GO" id="GO:0006427">
    <property type="term" value="P:histidyl-tRNA aminoacylation"/>
    <property type="evidence" value="ECO:0007669"/>
    <property type="project" value="UniProtKB-UniRule"/>
</dbReference>
<keyword evidence="7 11" id="KW-0067">ATP-binding</keyword>
<dbReference type="RefSeq" id="WP_073341359.1">
    <property type="nucleotide sequence ID" value="NZ_FQVH01000002.1"/>
</dbReference>
<dbReference type="InterPro" id="IPR004154">
    <property type="entry name" value="Anticodon-bd"/>
</dbReference>
<accession>A0A1M4TZ98</accession>
<dbReference type="SUPFAM" id="SSF55681">
    <property type="entry name" value="Class II aaRS and biotin synthetases"/>
    <property type="match status" value="1"/>
</dbReference>